<evidence type="ECO:0000313" key="4">
    <source>
        <dbReference type="Proteomes" id="UP001305647"/>
    </source>
</evidence>
<feature type="transmembrane region" description="Helical" evidence="1">
    <location>
        <begin position="25"/>
        <end position="43"/>
    </location>
</feature>
<feature type="transmembrane region" description="Helical" evidence="1">
    <location>
        <begin position="107"/>
        <end position="131"/>
    </location>
</feature>
<organism evidence="3 4">
    <name type="scientific">Parathielavia hyrcaniae</name>
    <dbReference type="NCBI Taxonomy" id="113614"/>
    <lineage>
        <taxon>Eukaryota</taxon>
        <taxon>Fungi</taxon>
        <taxon>Dikarya</taxon>
        <taxon>Ascomycota</taxon>
        <taxon>Pezizomycotina</taxon>
        <taxon>Sordariomycetes</taxon>
        <taxon>Sordariomycetidae</taxon>
        <taxon>Sordariales</taxon>
        <taxon>Chaetomiaceae</taxon>
        <taxon>Parathielavia</taxon>
    </lineage>
</organism>
<evidence type="ECO:0000256" key="1">
    <source>
        <dbReference type="SAM" id="Phobius"/>
    </source>
</evidence>
<name>A0AAN6QAX5_9PEZI</name>
<dbReference type="EMBL" id="MU863627">
    <property type="protein sequence ID" value="KAK4103882.1"/>
    <property type="molecule type" value="Genomic_DNA"/>
</dbReference>
<dbReference type="Proteomes" id="UP001305647">
    <property type="component" value="Unassembled WGS sequence"/>
</dbReference>
<reference evidence="3" key="2">
    <citation type="submission" date="2023-05" db="EMBL/GenBank/DDBJ databases">
        <authorList>
            <consortium name="Lawrence Berkeley National Laboratory"/>
            <person name="Steindorff A."/>
            <person name="Hensen N."/>
            <person name="Bonometti L."/>
            <person name="Westerberg I."/>
            <person name="Brannstrom I.O."/>
            <person name="Guillou S."/>
            <person name="Cros-Aarteil S."/>
            <person name="Calhoun S."/>
            <person name="Haridas S."/>
            <person name="Kuo A."/>
            <person name="Mondo S."/>
            <person name="Pangilinan J."/>
            <person name="Riley R."/>
            <person name="Labutti K."/>
            <person name="Andreopoulos B."/>
            <person name="Lipzen A."/>
            <person name="Chen C."/>
            <person name="Yanf M."/>
            <person name="Daum C."/>
            <person name="Ng V."/>
            <person name="Clum A."/>
            <person name="Ohm R."/>
            <person name="Martin F."/>
            <person name="Silar P."/>
            <person name="Natvig D."/>
            <person name="Lalanne C."/>
            <person name="Gautier V."/>
            <person name="Ament-Velasquez S.L."/>
            <person name="Kruys A."/>
            <person name="Hutchinson M.I."/>
            <person name="Powell A.J."/>
            <person name="Barry K."/>
            <person name="Miller A.N."/>
            <person name="Grigoriev I.V."/>
            <person name="Debuchy R."/>
            <person name="Gladieux P."/>
            <person name="Thoren M.H."/>
            <person name="Johannesson H."/>
        </authorList>
    </citation>
    <scope>NUCLEOTIDE SEQUENCE</scope>
    <source>
        <strain evidence="3">CBS 757.83</strain>
    </source>
</reference>
<dbReference type="AlphaFoldDB" id="A0AAN6QAX5"/>
<feature type="chain" id="PRO_5043014051" evidence="2">
    <location>
        <begin position="28"/>
        <end position="133"/>
    </location>
</feature>
<feature type="signal peptide" evidence="2">
    <location>
        <begin position="1"/>
        <end position="27"/>
    </location>
</feature>
<protein>
    <submittedName>
        <fullName evidence="3">Uncharacterized protein</fullName>
    </submittedName>
</protein>
<evidence type="ECO:0000256" key="2">
    <source>
        <dbReference type="SAM" id="SignalP"/>
    </source>
</evidence>
<keyword evidence="4" id="KW-1185">Reference proteome</keyword>
<gene>
    <name evidence="3" type="ORF">N658DRAFT_234414</name>
</gene>
<sequence length="133" mass="15257">MAWSLYLIPPVLVFLRNLLLQPPGIHTHVSPILSITSITTLVLRVKHQDSRFRFISNGHFSTIERQQHGESQHCNSIIISLSLSVSQTRHLCEHGMVGVAQYHEEHLLLYSFFFFFLVWAGFGCLCLWFAAYG</sequence>
<comment type="caution">
    <text evidence="3">The sequence shown here is derived from an EMBL/GenBank/DDBJ whole genome shotgun (WGS) entry which is preliminary data.</text>
</comment>
<keyword evidence="2" id="KW-0732">Signal</keyword>
<keyword evidence="1" id="KW-0472">Membrane</keyword>
<evidence type="ECO:0000313" key="3">
    <source>
        <dbReference type="EMBL" id="KAK4103882.1"/>
    </source>
</evidence>
<keyword evidence="1" id="KW-0812">Transmembrane</keyword>
<reference evidence="3" key="1">
    <citation type="journal article" date="2023" name="Mol. Phylogenet. Evol.">
        <title>Genome-scale phylogeny and comparative genomics of the fungal order Sordariales.</title>
        <authorList>
            <person name="Hensen N."/>
            <person name="Bonometti L."/>
            <person name="Westerberg I."/>
            <person name="Brannstrom I.O."/>
            <person name="Guillou S."/>
            <person name="Cros-Aarteil S."/>
            <person name="Calhoun S."/>
            <person name="Haridas S."/>
            <person name="Kuo A."/>
            <person name="Mondo S."/>
            <person name="Pangilinan J."/>
            <person name="Riley R."/>
            <person name="LaButti K."/>
            <person name="Andreopoulos B."/>
            <person name="Lipzen A."/>
            <person name="Chen C."/>
            <person name="Yan M."/>
            <person name="Daum C."/>
            <person name="Ng V."/>
            <person name="Clum A."/>
            <person name="Steindorff A."/>
            <person name="Ohm R.A."/>
            <person name="Martin F."/>
            <person name="Silar P."/>
            <person name="Natvig D.O."/>
            <person name="Lalanne C."/>
            <person name="Gautier V."/>
            <person name="Ament-Velasquez S.L."/>
            <person name="Kruys A."/>
            <person name="Hutchinson M.I."/>
            <person name="Powell A.J."/>
            <person name="Barry K."/>
            <person name="Miller A.N."/>
            <person name="Grigoriev I.V."/>
            <person name="Debuchy R."/>
            <person name="Gladieux P."/>
            <person name="Hiltunen Thoren M."/>
            <person name="Johannesson H."/>
        </authorList>
    </citation>
    <scope>NUCLEOTIDE SEQUENCE</scope>
    <source>
        <strain evidence="3">CBS 757.83</strain>
    </source>
</reference>
<keyword evidence="1" id="KW-1133">Transmembrane helix</keyword>
<proteinExistence type="predicted"/>
<accession>A0AAN6QAX5</accession>